<reference evidence="3" key="1">
    <citation type="submission" date="2012-11" db="EMBL/GenBank/DDBJ databases">
        <authorList>
            <person name="Becker E.A."/>
            <person name="Seitzer P."/>
            <person name="Tritt A."/>
            <person name="Larsen D."/>
            <person name="Yao A."/>
            <person name="Wu D."/>
            <person name="Darling A."/>
            <person name="Eisen J.A."/>
            <person name="Facciotti M.T."/>
        </authorList>
    </citation>
    <scope>NUCLEOTIDE SEQUENCE [LARGE SCALE GENOMIC DNA]</scope>
    <source>
        <strain evidence="3">JCM 10118</strain>
    </source>
</reference>
<dbReference type="EMBL" id="AOJN01000016">
    <property type="protein sequence ID" value="ELZ57313.1"/>
    <property type="molecule type" value="Genomic_DNA"/>
</dbReference>
<comment type="caution">
    <text evidence="2">The sequence shown here is derived from an EMBL/GenBank/DDBJ whole genome shotgun (WGS) entry which is preliminary data.</text>
</comment>
<name>M0FD95_9EURY</name>
<feature type="compositionally biased region" description="Basic residues" evidence="1">
    <location>
        <begin position="94"/>
        <end position="109"/>
    </location>
</feature>
<proteinExistence type="predicted"/>
<evidence type="ECO:0000313" key="2">
    <source>
        <dbReference type="EMBL" id="ELZ57313.1"/>
    </source>
</evidence>
<reference evidence="2 3" key="2">
    <citation type="journal article" date="2014" name="PLoS Genet.">
        <title>Phylogenetically driven sequencing of extremely halophilic archaea reveals strategies for static and dynamic osmo-response.</title>
        <authorList>
            <person name="Becker E.A."/>
            <person name="Seitzer P.M."/>
            <person name="Tritt A."/>
            <person name="Larsen D."/>
            <person name="Krusor M."/>
            <person name="Yao A.I."/>
            <person name="Wu D."/>
            <person name="Madern D."/>
            <person name="Eisen J.A."/>
            <person name="Darling A.E."/>
            <person name="Facciotti M.T."/>
        </authorList>
    </citation>
    <scope>NUCLEOTIDE SEQUENCE [LARGE SCALE GENOMIC DNA]</scope>
    <source>
        <strain evidence="2 3">JCM 10118</strain>
    </source>
</reference>
<dbReference type="AlphaFoldDB" id="M0FD95"/>
<feature type="compositionally biased region" description="Basic and acidic residues" evidence="1">
    <location>
        <begin position="116"/>
        <end position="164"/>
    </location>
</feature>
<evidence type="ECO:0000256" key="1">
    <source>
        <dbReference type="SAM" id="MobiDB-lite"/>
    </source>
</evidence>
<protein>
    <submittedName>
        <fullName evidence="2">Cytochrome C oxidase subunit II</fullName>
    </submittedName>
</protein>
<feature type="region of interest" description="Disordered" evidence="1">
    <location>
        <begin position="59"/>
        <end position="171"/>
    </location>
</feature>
<dbReference type="Proteomes" id="UP000011614">
    <property type="component" value="Unassembled WGS sequence"/>
</dbReference>
<accession>M0FD95</accession>
<gene>
    <name evidence="2" type="ORF">C466_01959</name>
</gene>
<feature type="compositionally biased region" description="Basic residues" evidence="1">
    <location>
        <begin position="75"/>
        <end position="86"/>
    </location>
</feature>
<organism evidence="2 3">
    <name type="scientific">Halorubrum distributum JCM 10118</name>
    <dbReference type="NCBI Taxonomy" id="1227468"/>
    <lineage>
        <taxon>Archaea</taxon>
        <taxon>Methanobacteriati</taxon>
        <taxon>Methanobacteriota</taxon>
        <taxon>Stenosarchaea group</taxon>
        <taxon>Halobacteria</taxon>
        <taxon>Halobacteriales</taxon>
        <taxon>Haloferacaceae</taxon>
        <taxon>Halorubrum</taxon>
        <taxon>Halorubrum distributum group</taxon>
    </lineage>
</organism>
<sequence length="171" mass="19387">MHIHAYEKIWLAASVLLILFLLGSVTYGAVGPGVAMVSDTEPTVDAGAVVNLVPPRVGHLRRRRSRRRDGERHRTDGRRRRVRRGRAVLGAPRRAGRRGRVRGVRRRSPVRVPAGSDRRAREQHGDVLRHLSGRDTRVRGRGHEREHDGRPRRGLGDHGRDRRAGRIRAHL</sequence>
<evidence type="ECO:0000313" key="3">
    <source>
        <dbReference type="Proteomes" id="UP000011614"/>
    </source>
</evidence>